<gene>
    <name evidence="4" type="ORF">SAMN02746064_01125</name>
</gene>
<accession>A0A1M4W0W6</accession>
<dbReference type="Gene3D" id="3.50.90.10">
    <property type="entry name" value="YerB-like"/>
    <property type="match status" value="1"/>
</dbReference>
<dbReference type="OrthoDB" id="9779102at2"/>
<sequence length="347" mass="39843">MKKIFMFALCIMLVFSAAACSRNDEENGNDQPEPQPDPVVEPEYLARYDEITEGISPVTGLETDKDSWPIMVQIANTPAARPHSGISSADLIYEIEVESTITRLTAFFHSEYPDKVGPVRSARKQQIYLWSEWDFLYGFFGGSTYNPGQNIYDLMTELGIEAPKLDGTKNSRAFFRTSDRKAPHNAYIRLSGFEDDSYKPDRLRTLYFDKDIEIQGEEARKIRLTYRSDNRVSYEYEDETKKYNRFINGNPMMDIENGQQVSVDNVIIQKANHFRVEGTVYTNIDLVGSGEALYFTEGKIRTGTWERTDADSLTIYYDEAGEEIPFKPGKTFVQIFRDNRDVEVIND</sequence>
<dbReference type="EMBL" id="FQTU01000006">
    <property type="protein sequence ID" value="SHE74837.1"/>
    <property type="molecule type" value="Genomic_DNA"/>
</dbReference>
<protein>
    <recommendedName>
        <fullName evidence="6">DUF3048 domain-containing protein</fullName>
    </recommendedName>
</protein>
<evidence type="ECO:0000259" key="2">
    <source>
        <dbReference type="Pfam" id="PF11258"/>
    </source>
</evidence>
<feature type="signal peptide" evidence="1">
    <location>
        <begin position="1"/>
        <end position="19"/>
    </location>
</feature>
<dbReference type="AlphaFoldDB" id="A0A1M4W0W6"/>
<name>A0A1M4W0W6_9FIRM</name>
<dbReference type="PROSITE" id="PS51257">
    <property type="entry name" value="PROKAR_LIPOPROTEIN"/>
    <property type="match status" value="1"/>
</dbReference>
<dbReference type="RefSeq" id="WP_073270108.1">
    <property type="nucleotide sequence ID" value="NZ_FQTU01000006.1"/>
</dbReference>
<dbReference type="Proteomes" id="UP000184251">
    <property type="component" value="Unassembled WGS sequence"/>
</dbReference>
<evidence type="ECO:0008006" key="6">
    <source>
        <dbReference type="Google" id="ProtNLM"/>
    </source>
</evidence>
<evidence type="ECO:0000256" key="1">
    <source>
        <dbReference type="SAM" id="SignalP"/>
    </source>
</evidence>
<keyword evidence="1" id="KW-0732">Signal</keyword>
<reference evidence="4 5" key="1">
    <citation type="submission" date="2016-11" db="EMBL/GenBank/DDBJ databases">
        <authorList>
            <person name="Jaros S."/>
            <person name="Januszkiewicz K."/>
            <person name="Wedrychowicz H."/>
        </authorList>
    </citation>
    <scope>NUCLEOTIDE SEQUENCE [LARGE SCALE GENOMIC DNA]</scope>
    <source>
        <strain evidence="4 5">DSM 14828</strain>
    </source>
</reference>
<dbReference type="SUPFAM" id="SSF159774">
    <property type="entry name" value="YerB-like"/>
    <property type="match status" value="1"/>
</dbReference>
<organism evidence="4 5">
    <name type="scientific">Alkalibacter saccharofermentans DSM 14828</name>
    <dbReference type="NCBI Taxonomy" id="1120975"/>
    <lineage>
        <taxon>Bacteria</taxon>
        <taxon>Bacillati</taxon>
        <taxon>Bacillota</taxon>
        <taxon>Clostridia</taxon>
        <taxon>Eubacteriales</taxon>
        <taxon>Eubacteriaceae</taxon>
        <taxon>Alkalibacter</taxon>
    </lineage>
</organism>
<proteinExistence type="predicted"/>
<dbReference type="InterPro" id="IPR021416">
    <property type="entry name" value="DUF3048_N"/>
</dbReference>
<evidence type="ECO:0000313" key="4">
    <source>
        <dbReference type="EMBL" id="SHE74837.1"/>
    </source>
</evidence>
<dbReference type="InterPro" id="IPR023158">
    <property type="entry name" value="YerB-like_sf"/>
</dbReference>
<evidence type="ECO:0000313" key="5">
    <source>
        <dbReference type="Proteomes" id="UP000184251"/>
    </source>
</evidence>
<dbReference type="Pfam" id="PF11258">
    <property type="entry name" value="DUF3048"/>
    <property type="match status" value="1"/>
</dbReference>
<keyword evidence="5" id="KW-1185">Reference proteome</keyword>
<feature type="chain" id="PRO_5038861694" description="DUF3048 domain-containing protein" evidence="1">
    <location>
        <begin position="20"/>
        <end position="347"/>
    </location>
</feature>
<feature type="domain" description="DUF3048" evidence="2">
    <location>
        <begin position="59"/>
        <end position="195"/>
    </location>
</feature>
<dbReference type="InterPro" id="IPR035328">
    <property type="entry name" value="DUF3048_C"/>
</dbReference>
<evidence type="ECO:0000259" key="3">
    <source>
        <dbReference type="Pfam" id="PF17479"/>
    </source>
</evidence>
<dbReference type="Pfam" id="PF17479">
    <property type="entry name" value="DUF3048_C"/>
    <property type="match status" value="1"/>
</dbReference>
<dbReference type="STRING" id="1120975.SAMN02746064_01125"/>
<feature type="domain" description="DUF3048" evidence="3">
    <location>
        <begin position="222"/>
        <end position="333"/>
    </location>
</feature>